<reference evidence="1" key="1">
    <citation type="submission" date="2020-03" db="EMBL/GenBank/DDBJ databases">
        <title>The deep terrestrial virosphere.</title>
        <authorList>
            <person name="Holmfeldt K."/>
            <person name="Nilsson E."/>
            <person name="Simone D."/>
            <person name="Lopez-Fernandez M."/>
            <person name="Wu X."/>
            <person name="de Brujin I."/>
            <person name="Lundin D."/>
            <person name="Andersson A."/>
            <person name="Bertilsson S."/>
            <person name="Dopson M."/>
        </authorList>
    </citation>
    <scope>NUCLEOTIDE SEQUENCE</scope>
    <source>
        <strain evidence="1">TM448A01437</strain>
    </source>
</reference>
<dbReference type="EMBL" id="MT144151">
    <property type="protein sequence ID" value="QJA49725.1"/>
    <property type="molecule type" value="Genomic_DNA"/>
</dbReference>
<sequence length="62" mass="7355">MSYYTSDSHDMVCIHCNKIITCENPDCYLPHMHEGICDDCLYYEEHGIFDDINIYEEFGRIV</sequence>
<gene>
    <name evidence="1" type="ORF">TM448A01437_0011</name>
</gene>
<organism evidence="1">
    <name type="scientific">viral metagenome</name>
    <dbReference type="NCBI Taxonomy" id="1070528"/>
    <lineage>
        <taxon>unclassified sequences</taxon>
        <taxon>metagenomes</taxon>
        <taxon>organismal metagenomes</taxon>
    </lineage>
</organism>
<evidence type="ECO:0000313" key="1">
    <source>
        <dbReference type="EMBL" id="QJA49725.1"/>
    </source>
</evidence>
<accession>A0A6H1ZR21</accession>
<dbReference type="AlphaFoldDB" id="A0A6H1ZR21"/>
<proteinExistence type="predicted"/>
<protein>
    <submittedName>
        <fullName evidence="1">Uncharacterized protein</fullName>
    </submittedName>
</protein>
<name>A0A6H1ZR21_9ZZZZ</name>